<dbReference type="EMBL" id="CP134082">
    <property type="protein sequence ID" value="WNC12098.1"/>
    <property type="molecule type" value="Genomic_DNA"/>
</dbReference>
<evidence type="ECO:0000313" key="4">
    <source>
        <dbReference type="Proteomes" id="UP001258207"/>
    </source>
</evidence>
<gene>
    <name evidence="2" type="ORF">RI108_21815</name>
    <name evidence="3" type="ORF">RI108_21855</name>
</gene>
<name>A0AAJ6M4A4_9PSED</name>
<evidence type="ECO:0000259" key="1">
    <source>
        <dbReference type="Pfam" id="PF11726"/>
    </source>
</evidence>
<evidence type="ECO:0000313" key="3">
    <source>
        <dbReference type="EMBL" id="WNC12098.1"/>
    </source>
</evidence>
<keyword evidence="2" id="KW-0614">Plasmid</keyword>
<dbReference type="Proteomes" id="UP001258207">
    <property type="component" value="Plasmid pdj13"/>
</dbReference>
<dbReference type="InterPro" id="IPR057271">
    <property type="entry name" value="YagK_YfjJ_C"/>
</dbReference>
<dbReference type="Pfam" id="PF11726">
    <property type="entry name" value="YagK_YfjJ_C"/>
    <property type="match status" value="1"/>
</dbReference>
<dbReference type="RefSeq" id="WP_310793191.1">
    <property type="nucleotide sequence ID" value="NZ_CP134082.1"/>
</dbReference>
<feature type="domain" description="YagK/YfjJ C-terminal" evidence="1">
    <location>
        <begin position="49"/>
        <end position="204"/>
    </location>
</feature>
<sequence>MPKQLQPGYTLLTTSTYRGYPVQYQEGQSPLIQEALDKFITQMESIASHYQDILLVRFDLHLPKDTTPLIGPAEANERVSELFAQLRENKFRQKQWGGQAIKRSAYGWCSELETAKQLHYHCWLAVPKGRIENAGSIRKRADGSFQGYGLIGLIHELWQMLNPEGHANVHCNATAAMRIKTTDPQAMGEAIRWISYMAKQRGKLVYTDEDGQPIRVRRFDGSRLKPAASLQLVA</sequence>
<evidence type="ECO:0000313" key="2">
    <source>
        <dbReference type="EMBL" id="WNC12090.1"/>
    </source>
</evidence>
<dbReference type="AlphaFoldDB" id="A0AAJ6M4A4"/>
<reference evidence="2" key="1">
    <citation type="submission" date="2023-09" db="EMBL/GenBank/DDBJ databases">
        <title>First report of Pseudomonas coleopterorum DJ13 causing leaf spot on Rhododendron pulchrum Sweet in China.</title>
        <authorList>
            <person name="Zhang Y."/>
        </authorList>
    </citation>
    <scope>NUCLEOTIDE SEQUENCE</scope>
    <source>
        <strain evidence="2">DJ13</strain>
        <plasmid evidence="2">pdj13</plasmid>
    </source>
</reference>
<dbReference type="EMBL" id="CP134082">
    <property type="protein sequence ID" value="WNC12090.1"/>
    <property type="molecule type" value="Genomic_DNA"/>
</dbReference>
<proteinExistence type="predicted"/>
<organism evidence="2 4">
    <name type="scientific">Pseudomonas coleopterorum</name>
    <dbReference type="NCBI Taxonomy" id="1605838"/>
    <lineage>
        <taxon>Bacteria</taxon>
        <taxon>Pseudomonadati</taxon>
        <taxon>Pseudomonadota</taxon>
        <taxon>Gammaproteobacteria</taxon>
        <taxon>Pseudomonadales</taxon>
        <taxon>Pseudomonadaceae</taxon>
        <taxon>Pseudomonas</taxon>
    </lineage>
</organism>
<accession>A0AAJ6M4A4</accession>
<geneLocation type="plasmid" evidence="2 4">
    <name>pdj13</name>
</geneLocation>
<protein>
    <submittedName>
        <fullName evidence="2">Inovirus-type Gp2 protein</fullName>
    </submittedName>
</protein>